<sequence length="146" mass="15657">MFLTALRSFLVILAIAGLSLAIAMPAWALTEVPLTEIDYKPCPADLAEGNVGSGSSNPANCFLVTGIANNRTGKTVYDADVFGRIYDANHEPAMQNRTRLGNIAEIPPGKSNFEVRINVPAQQPLPLQLEQFKASGFSAKIRGQAL</sequence>
<feature type="signal peptide" evidence="1">
    <location>
        <begin position="1"/>
        <end position="28"/>
    </location>
</feature>
<dbReference type="EMBL" id="JADEVV010000017">
    <property type="protein sequence ID" value="MBE9253751.1"/>
    <property type="molecule type" value="Genomic_DNA"/>
</dbReference>
<reference evidence="2 3" key="1">
    <citation type="submission" date="2020-10" db="EMBL/GenBank/DDBJ databases">
        <authorList>
            <person name="Castelo-Branco R."/>
            <person name="Eusebio N."/>
            <person name="Adriana R."/>
            <person name="Vieira A."/>
            <person name="Brugerolle De Fraissinette N."/>
            <person name="Rezende De Castro R."/>
            <person name="Schneider M.P."/>
            <person name="Vasconcelos V."/>
            <person name="Leao P.N."/>
        </authorList>
    </citation>
    <scope>NUCLEOTIDE SEQUENCE [LARGE SCALE GENOMIC DNA]</scope>
    <source>
        <strain evidence="2 3">LEGE 00031</strain>
    </source>
</reference>
<feature type="chain" id="PRO_5045636867" description="Biotin carboxylase" evidence="1">
    <location>
        <begin position="29"/>
        <end position="146"/>
    </location>
</feature>
<dbReference type="RefSeq" id="WP_194019506.1">
    <property type="nucleotide sequence ID" value="NZ_JADEVV010000017.1"/>
</dbReference>
<gene>
    <name evidence="2" type="ORF">IQ217_07765</name>
</gene>
<dbReference type="Proteomes" id="UP000658720">
    <property type="component" value="Unassembled WGS sequence"/>
</dbReference>
<protein>
    <recommendedName>
        <fullName evidence="4">Biotin carboxylase</fullName>
    </recommendedName>
</protein>
<evidence type="ECO:0000313" key="2">
    <source>
        <dbReference type="EMBL" id="MBE9253751.1"/>
    </source>
</evidence>
<evidence type="ECO:0000313" key="3">
    <source>
        <dbReference type="Proteomes" id="UP000658720"/>
    </source>
</evidence>
<proteinExistence type="predicted"/>
<organism evidence="2 3">
    <name type="scientific">Synechocystis salina LEGE 00031</name>
    <dbReference type="NCBI Taxonomy" id="1828736"/>
    <lineage>
        <taxon>Bacteria</taxon>
        <taxon>Bacillati</taxon>
        <taxon>Cyanobacteriota</taxon>
        <taxon>Cyanophyceae</taxon>
        <taxon>Synechococcales</taxon>
        <taxon>Merismopediaceae</taxon>
        <taxon>Synechocystis</taxon>
    </lineage>
</organism>
<name>A0ABR9VRT6_9SYNC</name>
<evidence type="ECO:0008006" key="4">
    <source>
        <dbReference type="Google" id="ProtNLM"/>
    </source>
</evidence>
<keyword evidence="1" id="KW-0732">Signal</keyword>
<comment type="caution">
    <text evidence="2">The sequence shown here is derived from an EMBL/GenBank/DDBJ whole genome shotgun (WGS) entry which is preliminary data.</text>
</comment>
<accession>A0ABR9VRT6</accession>
<evidence type="ECO:0000256" key="1">
    <source>
        <dbReference type="SAM" id="SignalP"/>
    </source>
</evidence>
<keyword evidence="3" id="KW-1185">Reference proteome</keyword>